<evidence type="ECO:0000313" key="2">
    <source>
        <dbReference type="Proteomes" id="UP000666240"/>
    </source>
</evidence>
<evidence type="ECO:0000313" key="1">
    <source>
        <dbReference type="EMBL" id="MBP0439551.1"/>
    </source>
</evidence>
<sequence>MTAWRAQGLQFVWFLTSADQVDGEALFKAIVGSEPDSVQKNKIPSPANPFLSVCYSETEDRTIVTQVQPGRVDFLFNARAQENGVPLPGSSFDLDVANDLLNSMKAADKMLGPAVRVSVVATTAYPADDYESAARAIADVTGFDPGLDGVSDISVQLNRRTYSKAVDGLAINRVVRYHVAAAQTINFEVGSGGVQPMAISSVILSAVQTLDFNTVPDGRLFASSERMSIFAEIVSEIARVASSGTIQSLGQEL</sequence>
<name>A0A8J7RLU5_9HYPH</name>
<dbReference type="EMBL" id="JAGIYY010000004">
    <property type="protein sequence ID" value="MBP0439551.1"/>
    <property type="molecule type" value="Genomic_DNA"/>
</dbReference>
<comment type="caution">
    <text evidence="1">The sequence shown here is derived from an EMBL/GenBank/DDBJ whole genome shotgun (WGS) entry which is preliminary data.</text>
</comment>
<protein>
    <submittedName>
        <fullName evidence="1">Uncharacterized protein</fullName>
    </submittedName>
</protein>
<proteinExistence type="predicted"/>
<keyword evidence="2" id="KW-1185">Reference proteome</keyword>
<dbReference type="Proteomes" id="UP000666240">
    <property type="component" value="Unassembled WGS sequence"/>
</dbReference>
<dbReference type="RefSeq" id="WP_209335595.1">
    <property type="nucleotide sequence ID" value="NZ_JAGIYY010000004.1"/>
</dbReference>
<reference evidence="1" key="1">
    <citation type="submission" date="2021-03" db="EMBL/GenBank/DDBJ databases">
        <title>Genome sequencing and assembly of Tianweitania sediminis.</title>
        <authorList>
            <person name="Chhetri G."/>
        </authorList>
    </citation>
    <scope>NUCLEOTIDE SEQUENCE</scope>
    <source>
        <strain evidence="1">Z8</strain>
    </source>
</reference>
<accession>A0A8J7RLU5</accession>
<gene>
    <name evidence="1" type="ORF">J5Y06_12890</name>
</gene>
<dbReference type="AlphaFoldDB" id="A0A8J7RLU5"/>
<organism evidence="1 2">
    <name type="scientific">Tianweitania sediminis</name>
    <dbReference type="NCBI Taxonomy" id="1502156"/>
    <lineage>
        <taxon>Bacteria</taxon>
        <taxon>Pseudomonadati</taxon>
        <taxon>Pseudomonadota</taxon>
        <taxon>Alphaproteobacteria</taxon>
        <taxon>Hyphomicrobiales</taxon>
        <taxon>Phyllobacteriaceae</taxon>
        <taxon>Tianweitania</taxon>
    </lineage>
</organism>